<evidence type="ECO:0000256" key="4">
    <source>
        <dbReference type="ARBA" id="ARBA00022598"/>
    </source>
</evidence>
<evidence type="ECO:0000313" key="12">
    <source>
        <dbReference type="EMBL" id="ACZ10768.1"/>
    </source>
</evidence>
<protein>
    <recommendedName>
        <fullName evidence="10">Glycine--tRNA ligase beta subunit</fullName>
        <ecNumber evidence="10">6.1.1.14</ecNumber>
    </recommendedName>
    <alternativeName>
        <fullName evidence="10">Glycyl-tRNA synthetase beta subunit</fullName>
        <shortName evidence="10">GlyRS</shortName>
    </alternativeName>
</protein>
<comment type="subcellular location">
    <subcellularLocation>
        <location evidence="1 10">Cytoplasm</location>
    </subcellularLocation>
</comment>
<dbReference type="EC" id="6.1.1.14" evidence="10"/>
<keyword evidence="7 10" id="KW-0648">Protein biosynthesis</keyword>
<evidence type="ECO:0000256" key="5">
    <source>
        <dbReference type="ARBA" id="ARBA00022741"/>
    </source>
</evidence>
<dbReference type="GO" id="GO:0006426">
    <property type="term" value="P:glycyl-tRNA aminoacylation"/>
    <property type="evidence" value="ECO:0007669"/>
    <property type="project" value="UniProtKB-UniRule"/>
</dbReference>
<keyword evidence="6 10" id="KW-0067">ATP-binding</keyword>
<dbReference type="Proteomes" id="UP000000845">
    <property type="component" value="Chromosome"/>
</dbReference>
<evidence type="ECO:0000256" key="10">
    <source>
        <dbReference type="HAMAP-Rule" id="MF_00255"/>
    </source>
</evidence>
<dbReference type="GO" id="GO:0006420">
    <property type="term" value="P:arginyl-tRNA aminoacylation"/>
    <property type="evidence" value="ECO:0007669"/>
    <property type="project" value="InterPro"/>
</dbReference>
<evidence type="ECO:0000313" key="13">
    <source>
        <dbReference type="Proteomes" id="UP000000845"/>
    </source>
</evidence>
<dbReference type="HAMAP" id="MF_00255">
    <property type="entry name" value="Gly_tRNA_synth_beta"/>
    <property type="match status" value="1"/>
</dbReference>
<sequence length="680" mass="78415">MDFLFEIGVEELPARYVDSSEAELKKLMTESLKEERISFGSVKSFSTPRRLALLIEGMAEKQEELHKKSTGPSVEAAYKDGKLTKAGEGFLKGQNADEADIKIIENEKGKYISVEKFYAGKDTAEILPDLLNKALKGLTFDKSMKWSDKQFRFARPIKWILALLDNKVLDFTFEGIKASGKTRGMRNFASQDVVINNITEYESILEKNYVIADHNKRKEKILESIRENCENDGDQVIINDYLLEEVLNLVEYPYAIKGEFNKNYLELPEDIITITMETHQRYFPVKDKDGKLANKFVLIRNAPVYSEAVKKGNEKVIEPRLADAKFFYDEDLKVKLDQNVEKLKNVVFQKDMGTIYEKIQRSEKIADYIISELKLDDKKEDIKRTVYLAKADLVSNVIGEKEFTKLQGFMGEVYARHEGEKESVAKGIFEHYLPRYFGDILPKTIEGAVAGIADKIDTITGCFAVGLIPTSSKDPYALRRAAQGIVSVCLFQNLDIDYDRLIDTTLEIFSENKEIKGKKEEVAAQIKEFFKQRLLYILSEELDKDLITYVINLETKIGTLKDRVKILEELSKTDKFEILVNLLKRVRNILRENKAQGNPVQEDLFEKAEETKLFDYIKRLEKTVNEERFYEIVNILLENAHIINDFFDNVMVIAEKNEIKNNRLELLQKLQKLVDRTIFI</sequence>
<dbReference type="SUPFAM" id="SSF109604">
    <property type="entry name" value="HD-domain/PDEase-like"/>
    <property type="match status" value="1"/>
</dbReference>
<evidence type="ECO:0000256" key="2">
    <source>
        <dbReference type="ARBA" id="ARBA00008226"/>
    </source>
</evidence>
<dbReference type="EMBL" id="CP001739">
    <property type="protein sequence ID" value="ACZ10768.1"/>
    <property type="molecule type" value="Genomic_DNA"/>
</dbReference>
<dbReference type="eggNOG" id="COG0751">
    <property type="taxonomic scope" value="Bacteria"/>
</dbReference>
<dbReference type="GO" id="GO:0004814">
    <property type="term" value="F:arginine-tRNA ligase activity"/>
    <property type="evidence" value="ECO:0007669"/>
    <property type="project" value="InterPro"/>
</dbReference>
<keyword evidence="3 10" id="KW-0963">Cytoplasm</keyword>
<evidence type="ECO:0000259" key="11">
    <source>
        <dbReference type="Pfam" id="PF05746"/>
    </source>
</evidence>
<dbReference type="KEGG" id="str:Sterm_3935"/>
<dbReference type="AlphaFoldDB" id="D1AGP8"/>
<comment type="catalytic activity">
    <reaction evidence="9 10">
        <text>tRNA(Gly) + glycine + ATP = glycyl-tRNA(Gly) + AMP + diphosphate</text>
        <dbReference type="Rhea" id="RHEA:16013"/>
        <dbReference type="Rhea" id="RHEA-COMP:9664"/>
        <dbReference type="Rhea" id="RHEA-COMP:9683"/>
        <dbReference type="ChEBI" id="CHEBI:30616"/>
        <dbReference type="ChEBI" id="CHEBI:33019"/>
        <dbReference type="ChEBI" id="CHEBI:57305"/>
        <dbReference type="ChEBI" id="CHEBI:78442"/>
        <dbReference type="ChEBI" id="CHEBI:78522"/>
        <dbReference type="ChEBI" id="CHEBI:456215"/>
        <dbReference type="EC" id="6.1.1.14"/>
    </reaction>
</comment>
<evidence type="ECO:0000256" key="7">
    <source>
        <dbReference type="ARBA" id="ARBA00022917"/>
    </source>
</evidence>
<dbReference type="STRING" id="526218.Sterm_3935"/>
<name>D1AGP8_SEBTE</name>
<organism evidence="12 13">
    <name type="scientific">Sebaldella termitidis (strain ATCC 33386 / NCTC 11300)</name>
    <dbReference type="NCBI Taxonomy" id="526218"/>
    <lineage>
        <taxon>Bacteria</taxon>
        <taxon>Fusobacteriati</taxon>
        <taxon>Fusobacteriota</taxon>
        <taxon>Fusobacteriia</taxon>
        <taxon>Fusobacteriales</taxon>
        <taxon>Leptotrichiaceae</taxon>
        <taxon>Sebaldella</taxon>
    </lineage>
</organism>
<evidence type="ECO:0000256" key="3">
    <source>
        <dbReference type="ARBA" id="ARBA00022490"/>
    </source>
</evidence>
<keyword evidence="13" id="KW-1185">Reference proteome</keyword>
<accession>D1AGP8</accession>
<comment type="subunit">
    <text evidence="10">Tetramer of two alpha and two beta subunits.</text>
</comment>
<dbReference type="InterPro" id="IPR006194">
    <property type="entry name" value="Gly-tRNA-synth_heterodimer"/>
</dbReference>
<dbReference type="HOGENOM" id="CLU_007220_2_2_0"/>
<keyword evidence="5 10" id="KW-0547">Nucleotide-binding</keyword>
<dbReference type="NCBIfam" id="TIGR00211">
    <property type="entry name" value="glyS"/>
    <property type="match status" value="1"/>
</dbReference>
<dbReference type="Pfam" id="PF02092">
    <property type="entry name" value="tRNA_synt_2f"/>
    <property type="match status" value="1"/>
</dbReference>
<comment type="similarity">
    <text evidence="2 10">Belongs to the class-II aminoacyl-tRNA synthetase family.</text>
</comment>
<gene>
    <name evidence="10" type="primary">glyS</name>
    <name evidence="12" type="ordered locus">Sterm_3935</name>
</gene>
<feature type="domain" description="DALR anticodon binding" evidence="11">
    <location>
        <begin position="584"/>
        <end position="674"/>
    </location>
</feature>
<evidence type="ECO:0000256" key="1">
    <source>
        <dbReference type="ARBA" id="ARBA00004496"/>
    </source>
</evidence>
<dbReference type="PRINTS" id="PR01045">
    <property type="entry name" value="TRNASYNTHGB"/>
</dbReference>
<dbReference type="GO" id="GO:0005829">
    <property type="term" value="C:cytosol"/>
    <property type="evidence" value="ECO:0007669"/>
    <property type="project" value="TreeGrafter"/>
</dbReference>
<evidence type="ECO:0000256" key="8">
    <source>
        <dbReference type="ARBA" id="ARBA00023146"/>
    </source>
</evidence>
<keyword evidence="8 10" id="KW-0030">Aminoacyl-tRNA synthetase</keyword>
<dbReference type="InterPro" id="IPR015944">
    <property type="entry name" value="Gly-tRNA-synth_bsu"/>
</dbReference>
<evidence type="ECO:0000256" key="9">
    <source>
        <dbReference type="ARBA" id="ARBA00047937"/>
    </source>
</evidence>
<reference evidence="12 13" key="2">
    <citation type="journal article" date="2010" name="Stand. Genomic Sci.">
        <title>Complete genome sequence of Sebaldella termitidis type strain (NCTC 11300).</title>
        <authorList>
            <person name="Harmon-Smith M."/>
            <person name="Celia L."/>
            <person name="Chertkov O."/>
            <person name="Lapidus A."/>
            <person name="Copeland A."/>
            <person name="Glavina Del Rio T."/>
            <person name="Nolan M."/>
            <person name="Lucas S."/>
            <person name="Tice H."/>
            <person name="Cheng J.F."/>
            <person name="Han C."/>
            <person name="Detter J.C."/>
            <person name="Bruce D."/>
            <person name="Goodwin L."/>
            <person name="Pitluck S."/>
            <person name="Pati A."/>
            <person name="Liolios K."/>
            <person name="Ivanova N."/>
            <person name="Mavromatis K."/>
            <person name="Mikhailova N."/>
            <person name="Chen A."/>
            <person name="Palaniappan K."/>
            <person name="Land M."/>
            <person name="Hauser L."/>
            <person name="Chang Y.J."/>
            <person name="Jeffries C.D."/>
            <person name="Brettin T."/>
            <person name="Goker M."/>
            <person name="Beck B."/>
            <person name="Bristow J."/>
            <person name="Eisen J.A."/>
            <person name="Markowitz V."/>
            <person name="Hugenholtz P."/>
            <person name="Kyrpides N.C."/>
            <person name="Klenk H.P."/>
            <person name="Chen F."/>
        </authorList>
    </citation>
    <scope>NUCLEOTIDE SEQUENCE [LARGE SCALE GENOMIC DNA]</scope>
    <source>
        <strain evidence="13">ATCC 33386 / NCTC 11300</strain>
    </source>
</reference>
<keyword evidence="4 10" id="KW-0436">Ligase</keyword>
<dbReference type="GO" id="GO:0004820">
    <property type="term" value="F:glycine-tRNA ligase activity"/>
    <property type="evidence" value="ECO:0007669"/>
    <property type="project" value="UniProtKB-UniRule"/>
</dbReference>
<dbReference type="RefSeq" id="WP_012863343.1">
    <property type="nucleotide sequence ID" value="NC_013517.1"/>
</dbReference>
<dbReference type="Pfam" id="PF05746">
    <property type="entry name" value="DALR_1"/>
    <property type="match status" value="1"/>
</dbReference>
<reference evidence="13" key="1">
    <citation type="submission" date="2009-09" db="EMBL/GenBank/DDBJ databases">
        <title>The complete chromosome of Sebaldella termitidis ATCC 33386.</title>
        <authorList>
            <consortium name="US DOE Joint Genome Institute (JGI-PGF)"/>
            <person name="Lucas S."/>
            <person name="Copeland A."/>
            <person name="Lapidus A."/>
            <person name="Glavina del Rio T."/>
            <person name="Dalin E."/>
            <person name="Tice H."/>
            <person name="Bruce D."/>
            <person name="Goodwin L."/>
            <person name="Pitluck S."/>
            <person name="Kyrpides N."/>
            <person name="Mavromatis K."/>
            <person name="Ivanova N."/>
            <person name="Mikhailova N."/>
            <person name="Sims D."/>
            <person name="Meincke L."/>
            <person name="Brettin T."/>
            <person name="Detter J.C."/>
            <person name="Han C."/>
            <person name="Larimer F."/>
            <person name="Land M."/>
            <person name="Hauser L."/>
            <person name="Markowitz V."/>
            <person name="Cheng J.F."/>
            <person name="Hugenholtz P."/>
            <person name="Woyke T."/>
            <person name="Wu D."/>
            <person name="Eisen J.A."/>
        </authorList>
    </citation>
    <scope>NUCLEOTIDE SEQUENCE [LARGE SCALE GENOMIC DNA]</scope>
    <source>
        <strain evidence="13">ATCC 33386 / NCTC 11300</strain>
    </source>
</reference>
<dbReference type="PROSITE" id="PS50861">
    <property type="entry name" value="AA_TRNA_LIGASE_II_GLYAB"/>
    <property type="match status" value="1"/>
</dbReference>
<dbReference type="InterPro" id="IPR008909">
    <property type="entry name" value="DALR_anticod-bd"/>
</dbReference>
<dbReference type="PANTHER" id="PTHR30075:SF2">
    <property type="entry name" value="GLYCINE--TRNA LIGASE, CHLOROPLASTIC_MITOCHONDRIAL 2"/>
    <property type="match status" value="1"/>
</dbReference>
<proteinExistence type="inferred from homology"/>
<evidence type="ECO:0000256" key="6">
    <source>
        <dbReference type="ARBA" id="ARBA00022840"/>
    </source>
</evidence>
<dbReference type="GO" id="GO:0005524">
    <property type="term" value="F:ATP binding"/>
    <property type="evidence" value="ECO:0007669"/>
    <property type="project" value="UniProtKB-UniRule"/>
</dbReference>
<dbReference type="PANTHER" id="PTHR30075">
    <property type="entry name" value="GLYCYL-TRNA SYNTHETASE"/>
    <property type="match status" value="1"/>
</dbReference>